<name>A0ABV6GX86_9BACL</name>
<accession>A0ABV6GX86</accession>
<comment type="caution">
    <text evidence="1">The sequence shown here is derived from an EMBL/GenBank/DDBJ whole genome shotgun (WGS) entry which is preliminary data.</text>
</comment>
<organism evidence="1 2">
    <name type="scientific">Geobacillus jurassicus</name>
    <dbReference type="NCBI Taxonomy" id="235932"/>
    <lineage>
        <taxon>Bacteria</taxon>
        <taxon>Bacillati</taxon>
        <taxon>Bacillota</taxon>
        <taxon>Bacilli</taxon>
        <taxon>Bacillales</taxon>
        <taxon>Anoxybacillaceae</taxon>
        <taxon>Geobacillus</taxon>
    </lineage>
</organism>
<keyword evidence="2" id="KW-1185">Reference proteome</keyword>
<evidence type="ECO:0000313" key="1">
    <source>
        <dbReference type="EMBL" id="MFC0298826.1"/>
    </source>
</evidence>
<dbReference type="Proteomes" id="UP001589785">
    <property type="component" value="Unassembled WGS sequence"/>
</dbReference>
<proteinExistence type="predicted"/>
<evidence type="ECO:0000313" key="2">
    <source>
        <dbReference type="Proteomes" id="UP001589785"/>
    </source>
</evidence>
<protein>
    <submittedName>
        <fullName evidence="1">Glutamate synthase</fullName>
    </submittedName>
</protein>
<sequence>MEQQTHHRQSAIEQNRVFLWTAVEKQNVPSSDHARAAVEALKRWNEMARPHPAEATAVIQFDIPRKLWMDKLANAGQNPEIATNDHFTVGHVYISRSADAVPICAHLRQLVKQFGFMLLFESTRPTSDESVLFWQIAMLPSDVFSLSDRLFRLAAAMERITHVRVASLSHVHVIYESAARNGLLGEPDLSHPFLASASTFAYIGRAGAPLRYTRLGSAGLLVHSAETPAPLIEPLVYDHGYSLLEAARLTFMPSEAKQQPKQKYSLFVASFDHEAIWMTNAADTLWKTDSSARIVIATEPYGDAAQPLAAGQPLALTRSVGGQPKWLDALRLEREVSVRLPNRRTVHVPTAF</sequence>
<gene>
    <name evidence="1" type="ORF">ACFFHQ_15855</name>
</gene>
<reference evidence="1 2" key="1">
    <citation type="submission" date="2024-09" db="EMBL/GenBank/DDBJ databases">
        <authorList>
            <person name="Sun Q."/>
            <person name="Mori K."/>
        </authorList>
    </citation>
    <scope>NUCLEOTIDE SEQUENCE [LARGE SCALE GENOMIC DNA]</scope>
    <source>
        <strain evidence="1 2">CCM 7224</strain>
    </source>
</reference>
<dbReference type="EMBL" id="JBHLVN010000125">
    <property type="protein sequence ID" value="MFC0298826.1"/>
    <property type="molecule type" value="Genomic_DNA"/>
</dbReference>